<keyword evidence="5" id="KW-1185">Reference proteome</keyword>
<dbReference type="PROSITE" id="PS50801">
    <property type="entry name" value="STAS"/>
    <property type="match status" value="2"/>
</dbReference>
<dbReference type="EMBL" id="FN554889">
    <property type="protein sequence ID" value="CBG72844.1"/>
    <property type="molecule type" value="Genomic_DNA"/>
</dbReference>
<dbReference type="AlphaFoldDB" id="C9Z494"/>
<organism evidence="4 5">
    <name type="scientific">Streptomyces scabiei (strain 87.22)</name>
    <dbReference type="NCBI Taxonomy" id="680198"/>
    <lineage>
        <taxon>Bacteria</taxon>
        <taxon>Bacillati</taxon>
        <taxon>Actinomycetota</taxon>
        <taxon>Actinomycetes</taxon>
        <taxon>Kitasatosporales</taxon>
        <taxon>Streptomycetaceae</taxon>
        <taxon>Streptomyces</taxon>
    </lineage>
</organism>
<proteinExistence type="inferred from homology"/>
<dbReference type="eggNOG" id="COG1366">
    <property type="taxonomic scope" value="Bacteria"/>
</dbReference>
<dbReference type="Proteomes" id="UP000001444">
    <property type="component" value="Chromosome"/>
</dbReference>
<dbReference type="Gene3D" id="3.30.750.24">
    <property type="entry name" value="STAS domain"/>
    <property type="match status" value="2"/>
</dbReference>
<dbReference type="Pfam" id="PF01740">
    <property type="entry name" value="STAS"/>
    <property type="match status" value="2"/>
</dbReference>
<accession>C9Z494</accession>
<dbReference type="CDD" id="cd07043">
    <property type="entry name" value="STAS_anti-anti-sigma_factors"/>
    <property type="match status" value="2"/>
</dbReference>
<comment type="similarity">
    <text evidence="1 2">Belongs to the anti-sigma-factor antagonist family.</text>
</comment>
<dbReference type="PANTHER" id="PTHR33495:SF2">
    <property type="entry name" value="ANTI-SIGMA FACTOR ANTAGONIST TM_1081-RELATED"/>
    <property type="match status" value="1"/>
</dbReference>
<dbReference type="NCBIfam" id="TIGR00377">
    <property type="entry name" value="ant_ant_sig"/>
    <property type="match status" value="2"/>
</dbReference>
<evidence type="ECO:0000256" key="1">
    <source>
        <dbReference type="ARBA" id="ARBA00009013"/>
    </source>
</evidence>
<dbReference type="InterPro" id="IPR003658">
    <property type="entry name" value="Anti-sigma_ant"/>
</dbReference>
<evidence type="ECO:0000313" key="4">
    <source>
        <dbReference type="EMBL" id="CBG72844.1"/>
    </source>
</evidence>
<evidence type="ECO:0000259" key="3">
    <source>
        <dbReference type="PROSITE" id="PS50801"/>
    </source>
</evidence>
<dbReference type="InterPro" id="IPR036513">
    <property type="entry name" value="STAS_dom_sf"/>
</dbReference>
<dbReference type="KEGG" id="scb:SCAB_58211"/>
<protein>
    <recommendedName>
        <fullName evidence="2">Anti-sigma factor antagonist</fullName>
    </recommendedName>
</protein>
<dbReference type="STRING" id="680198.SCAB_58211"/>
<dbReference type="GO" id="GO:0043856">
    <property type="term" value="F:anti-sigma factor antagonist activity"/>
    <property type="evidence" value="ECO:0007669"/>
    <property type="project" value="InterPro"/>
</dbReference>
<gene>
    <name evidence="4" type="ordered locus">SCAB_58211</name>
</gene>
<dbReference type="SUPFAM" id="SSF52091">
    <property type="entry name" value="SpoIIaa-like"/>
    <property type="match status" value="2"/>
</dbReference>
<feature type="domain" description="STAS" evidence="3">
    <location>
        <begin position="182"/>
        <end position="274"/>
    </location>
</feature>
<reference evidence="4 5" key="1">
    <citation type="journal article" date="2010" name="Mol. Plant Microbe Interact.">
        <title>Streptomyces scabies 87-22 contains a coronafacic acid-like biosynthetic cluster that contributes to plant-microbe interactions.</title>
        <authorList>
            <person name="Bignell D.R."/>
            <person name="Seipke R.F."/>
            <person name="Huguet-Tapia J.C."/>
            <person name="Chambers A.H."/>
            <person name="Parry R.J."/>
            <person name="Loria R."/>
        </authorList>
    </citation>
    <scope>NUCLEOTIDE SEQUENCE [LARGE SCALE GENOMIC DNA]</scope>
    <source>
        <strain evidence="4 5">87.22</strain>
    </source>
</reference>
<feature type="domain" description="STAS" evidence="3">
    <location>
        <begin position="34"/>
        <end position="124"/>
    </location>
</feature>
<dbReference type="InterPro" id="IPR002645">
    <property type="entry name" value="STAS_dom"/>
</dbReference>
<dbReference type="HOGENOM" id="CLU_1011127_0_0_11"/>
<evidence type="ECO:0000313" key="5">
    <source>
        <dbReference type="Proteomes" id="UP000001444"/>
    </source>
</evidence>
<sequence length="283" mass="30487">MTEGQVQPKVLSYTDQSSDITVVRLEGDDQGSTLDIDSAPELRAVLTRLAEDGRLILVVDLSVVDDVDSTGLGVLVGGLKRVHVQGGTLSLVVTNDRVRAILSKTGLTKVFRVHDNVPSAVATLVADYAEEGIEQRRAAIVERQARKRRVPEKGVLVSGDHTYEHVSEDITLVNVMSRDPGGEISVSTAPTLRELIVDLINQGRYFLVVDLTSVELLDSTGVGVLVGGLKRIRAHSGAIALVVPSERVLKMFRITGLTKVFPIFATVDPAVEFLGREVPAAHV</sequence>
<name>C9Z494_STRSW</name>
<evidence type="ECO:0000256" key="2">
    <source>
        <dbReference type="RuleBase" id="RU003749"/>
    </source>
</evidence>
<dbReference type="PANTHER" id="PTHR33495">
    <property type="entry name" value="ANTI-SIGMA FACTOR ANTAGONIST TM_1081-RELATED-RELATED"/>
    <property type="match status" value="1"/>
</dbReference>